<keyword evidence="2 5" id="KW-0119">Carbohydrate metabolism</keyword>
<dbReference type="EMBL" id="LYVF01000158">
    <property type="protein sequence ID" value="OAT81855.1"/>
    <property type="molecule type" value="Genomic_DNA"/>
</dbReference>
<evidence type="ECO:0000256" key="1">
    <source>
        <dbReference type="ARBA" id="ARBA00006821"/>
    </source>
</evidence>
<dbReference type="AlphaFoldDB" id="A0A1B7LEY3"/>
<dbReference type="Pfam" id="PF00534">
    <property type="entry name" value="Glycos_transf_1"/>
    <property type="match status" value="1"/>
</dbReference>
<dbReference type="Pfam" id="PF09210">
    <property type="entry name" value="BE_C"/>
    <property type="match status" value="1"/>
</dbReference>
<evidence type="ECO:0000313" key="10">
    <source>
        <dbReference type="EMBL" id="OAT81855.1"/>
    </source>
</evidence>
<evidence type="ECO:0000259" key="6">
    <source>
        <dbReference type="Pfam" id="PF00534"/>
    </source>
</evidence>
<dbReference type="Proteomes" id="UP000078532">
    <property type="component" value="Unassembled WGS sequence"/>
</dbReference>
<feature type="active site" description="Proton donor" evidence="3">
    <location>
        <position position="341"/>
    </location>
</feature>
<dbReference type="STRING" id="1838280.A6M21_10535"/>
<dbReference type="Gene3D" id="3.40.50.2000">
    <property type="entry name" value="Glycogen Phosphorylase B"/>
    <property type="match status" value="2"/>
</dbReference>
<evidence type="ECO:0000259" key="7">
    <source>
        <dbReference type="Pfam" id="PF03065"/>
    </source>
</evidence>
<dbReference type="InterPro" id="IPR004300">
    <property type="entry name" value="Glyco_hydro_57_N"/>
</dbReference>
<evidence type="ECO:0000256" key="4">
    <source>
        <dbReference type="PIRSR" id="PIRSR640042-2"/>
    </source>
</evidence>
<keyword evidence="10" id="KW-0808">Transferase</keyword>
<dbReference type="GO" id="GO:0030979">
    <property type="term" value="P:alpha-glucan biosynthetic process"/>
    <property type="evidence" value="ECO:0007669"/>
    <property type="project" value="InterPro"/>
</dbReference>
<comment type="caution">
    <text evidence="10">The sequence shown here is derived from an EMBL/GenBank/DDBJ whole genome shotgun (WGS) entry which is preliminary data.</text>
</comment>
<evidence type="ECO:0000313" key="11">
    <source>
        <dbReference type="Proteomes" id="UP000078532"/>
    </source>
</evidence>
<dbReference type="PANTHER" id="PTHR41695:SF1">
    <property type="entry name" value="1,4-ALPHA-GLUCAN BRANCHING ENZYME TK1436"/>
    <property type="match status" value="1"/>
</dbReference>
<organism evidence="10 11">
    <name type="scientific">Desulfotomaculum copahuensis</name>
    <dbReference type="NCBI Taxonomy" id="1838280"/>
    <lineage>
        <taxon>Bacteria</taxon>
        <taxon>Bacillati</taxon>
        <taxon>Bacillota</taxon>
        <taxon>Clostridia</taxon>
        <taxon>Eubacteriales</taxon>
        <taxon>Desulfotomaculaceae</taxon>
        <taxon>Desulfotomaculum</taxon>
    </lineage>
</organism>
<feature type="active site" description="Nucleophile" evidence="3">
    <location>
        <position position="180"/>
    </location>
</feature>
<dbReference type="SUPFAM" id="SSF53756">
    <property type="entry name" value="UDP-Glycosyltransferase/glycogen phosphorylase"/>
    <property type="match status" value="1"/>
</dbReference>
<dbReference type="InterPro" id="IPR037090">
    <property type="entry name" value="57_glycoside_trans_central"/>
</dbReference>
<proteinExistence type="inferred from homology"/>
<evidence type="ECO:0000256" key="3">
    <source>
        <dbReference type="PIRSR" id="PIRSR640042-1"/>
    </source>
</evidence>
<evidence type="ECO:0000259" key="8">
    <source>
        <dbReference type="Pfam" id="PF09210"/>
    </source>
</evidence>
<keyword evidence="11" id="KW-1185">Reference proteome</keyword>
<feature type="binding site" evidence="4">
    <location>
        <position position="455"/>
    </location>
    <ligand>
        <name>substrate</name>
    </ligand>
</feature>
<reference evidence="10 11" key="1">
    <citation type="submission" date="2016-04" db="EMBL/GenBank/DDBJ databases">
        <authorList>
            <person name="Evans L.H."/>
            <person name="Alamgir A."/>
            <person name="Owens N."/>
            <person name="Weber N.D."/>
            <person name="Virtaneva K."/>
            <person name="Barbian K."/>
            <person name="Babar A."/>
            <person name="Rosenke K."/>
        </authorList>
    </citation>
    <scope>NUCLEOTIDE SEQUENCE [LARGE SCALE GENOMIC DNA]</scope>
    <source>
        <strain evidence="10 11">LMa1</strain>
    </source>
</reference>
<dbReference type="InterPro" id="IPR011330">
    <property type="entry name" value="Glyco_hydro/deAcase_b/a-brl"/>
</dbReference>
<feature type="domain" description="Glycosyl transferase family 1" evidence="6">
    <location>
        <begin position="737"/>
        <end position="894"/>
    </location>
</feature>
<dbReference type="InterPro" id="IPR040042">
    <property type="entry name" value="Branching_enz_MT3115-like"/>
</dbReference>
<feature type="binding site" evidence="4">
    <location>
        <position position="395"/>
    </location>
    <ligand>
        <name>substrate</name>
    </ligand>
</feature>
<feature type="domain" description="1,4-alpha-glucan branching enzyme C-terminal" evidence="8">
    <location>
        <begin position="415"/>
        <end position="515"/>
    </location>
</feature>
<protein>
    <submittedName>
        <fullName evidence="10">Glycosyl transferase family 1</fullName>
    </submittedName>
</protein>
<dbReference type="InterPro" id="IPR028098">
    <property type="entry name" value="Glyco_trans_4-like_N"/>
</dbReference>
<dbReference type="InterPro" id="IPR001296">
    <property type="entry name" value="Glyco_trans_1"/>
</dbReference>
<feature type="binding site" evidence="4">
    <location>
        <position position="232"/>
    </location>
    <ligand>
        <name>substrate</name>
    </ligand>
</feature>
<dbReference type="GO" id="GO:0005576">
    <property type="term" value="C:extracellular region"/>
    <property type="evidence" value="ECO:0007669"/>
    <property type="project" value="TreeGrafter"/>
</dbReference>
<name>A0A1B7LEY3_9FIRM</name>
<dbReference type="CDD" id="cd10792">
    <property type="entry name" value="GH57N_AmyC_like"/>
    <property type="match status" value="1"/>
</dbReference>
<feature type="binding site" evidence="4">
    <location>
        <position position="249"/>
    </location>
    <ligand>
        <name>substrate</name>
    </ligand>
</feature>
<gene>
    <name evidence="10" type="ORF">A6M21_10535</name>
</gene>
<dbReference type="SUPFAM" id="SSF88713">
    <property type="entry name" value="Glycoside hydrolase/deacetylase"/>
    <property type="match status" value="1"/>
</dbReference>
<dbReference type="InterPro" id="IPR027291">
    <property type="entry name" value="Glyco_hydro_38_N_sf"/>
</dbReference>
<dbReference type="Pfam" id="PF13439">
    <property type="entry name" value="Glyco_transf_4"/>
    <property type="match status" value="1"/>
</dbReference>
<dbReference type="GO" id="GO:0003844">
    <property type="term" value="F:1,4-alpha-glucan branching enzyme activity"/>
    <property type="evidence" value="ECO:0007669"/>
    <property type="project" value="InterPro"/>
</dbReference>
<dbReference type="PANTHER" id="PTHR41695">
    <property type="entry name" value="1,4-ALPHA-GLUCAN BRANCHING ENZYME RV3031-RELATED"/>
    <property type="match status" value="1"/>
</dbReference>
<dbReference type="InterPro" id="IPR028995">
    <property type="entry name" value="Glyco_hydro_57/38_cen_sf"/>
</dbReference>
<dbReference type="CDD" id="cd03801">
    <property type="entry name" value="GT4_PimA-like"/>
    <property type="match status" value="1"/>
</dbReference>
<evidence type="ECO:0000256" key="2">
    <source>
        <dbReference type="ARBA" id="ARBA00023277"/>
    </source>
</evidence>
<dbReference type="SUPFAM" id="SSF88688">
    <property type="entry name" value="Families 57/38 glycoside transferase middle domain"/>
    <property type="match status" value="1"/>
</dbReference>
<dbReference type="Gene3D" id="3.20.110.10">
    <property type="entry name" value="Glycoside hydrolase 38, N terminal domain"/>
    <property type="match status" value="1"/>
</dbReference>
<feature type="domain" description="Glycoside hydrolase family 57 N-terminal" evidence="7">
    <location>
        <begin position="1"/>
        <end position="390"/>
    </location>
</feature>
<dbReference type="Gene3D" id="1.20.1430.10">
    <property type="entry name" value="Families 57/38 glycoside transferase, middle domain"/>
    <property type="match status" value="1"/>
</dbReference>
<comment type="similarity">
    <text evidence="1 5">Belongs to the glycosyl hydrolase 57 family.</text>
</comment>
<feature type="domain" description="Glycosyltransferase subfamily 4-like N-terminal" evidence="9">
    <location>
        <begin position="547"/>
        <end position="721"/>
    </location>
</feature>
<accession>A0A1B7LEY3</accession>
<evidence type="ECO:0000259" key="9">
    <source>
        <dbReference type="Pfam" id="PF13439"/>
    </source>
</evidence>
<dbReference type="Pfam" id="PF03065">
    <property type="entry name" value="Glyco_hydro_57"/>
    <property type="match status" value="1"/>
</dbReference>
<evidence type="ECO:0000256" key="5">
    <source>
        <dbReference type="RuleBase" id="RU361196"/>
    </source>
</evidence>
<sequence length="922" mass="104435">MHAHLPFVRHPERPDYLEERWFFEAVTECYLPLIEVFEGLVGDGVDFRLTFSLSPPLLTMFTDPLLQRRYLDYLDTMIRLGESEYQRTAQDAELRSLALFYLGKLKGARRMFAEKYDCNLIQAFSALQALGKLELITCGATHGYLPLMRTKEAMRAQIGTAVDYFTRHFGRPPAGMWLPECGYTSGVDQLLKEFGVHYFFVDTHGLLHADPAPVNGVLAPAACRSGVAVFARDPESSRQVWDRQAGYPGDYDYREFYRDIGYDLELDYLKPFLPSGNIRVDTGFKYYRITGPGPHKEIYRPEAAARRSAEHAANFLFNRRQQVAFHSRHMSLPPVVVAPYDAELFGHWWYEGPQWVDQLCRKIYAEQDTVRMTTPGEYLQKHRELQAVELPMSSWGEGGYSLVWLNPGNDWIYRHLHHAEGRMVDLADLHAGAQGLKRRALNQAARELLLAQSSDWAFIIKVGTVVQYAEKRIREHVYRFNRLADQIEQGNIEEVFLNELEHADNIFPGLDFSIYSRHRQGRYRDYGAGRAHFRILMLSWEYPPGTVGGLARHVYDLSRALIRHGDEVHVITCPVPGEDAYSLQQGVHVHRLAPEQLTAADFLTWVGQMNRGMSALSDRVTEQWGRPDLVHAHDWLVGEAGLQIRDRYGVPLVATIHATEHGRNHGIHTALQRHIHSREAQLTNEAVRVICCSNYMAEEVTGLFGLPDGKVRVIPNGVDPANLLAGRSREPDCADLDTRGGVPTVLFMGRLVPEKGVQVLLESFPAVLSRVPGARLVVAGRGPYQDHLQGRVQELALEGRVSFAGFVDDLGRNRLLEQARVAVFPSLYEPFGIVALEAMAARVPVIVTDTGGLQDIVEHGVDGFKVPPENAGMLGHYTAELLANPLLAQELCQKAWRKIITRYDWYYIATETRDVYREAGER</sequence>
<dbReference type="InterPro" id="IPR015293">
    <property type="entry name" value="BE_C"/>
</dbReference>